<evidence type="ECO:0000313" key="4">
    <source>
        <dbReference type="EMBL" id="CAE6965225.1"/>
    </source>
</evidence>
<gene>
    <name evidence="4" type="primary">gefX</name>
    <name evidence="4" type="ORF">SNAT2548_LOCUS2145</name>
</gene>
<dbReference type="InterPro" id="IPR008266">
    <property type="entry name" value="Tyr_kinase_AS"/>
</dbReference>
<dbReference type="OrthoDB" id="415983at2759"/>
<proteinExistence type="predicted"/>
<dbReference type="InterPro" id="IPR011009">
    <property type="entry name" value="Kinase-like_dom_sf"/>
</dbReference>
<dbReference type="InterPro" id="IPR051681">
    <property type="entry name" value="Ser/Thr_Kinases-Pseudokinases"/>
</dbReference>
<keyword evidence="2" id="KW-1133">Transmembrane helix</keyword>
<dbReference type="SUPFAM" id="SSF56112">
    <property type="entry name" value="Protein kinase-like (PK-like)"/>
    <property type="match status" value="1"/>
</dbReference>
<dbReference type="Pfam" id="PF00069">
    <property type="entry name" value="Pkinase"/>
    <property type="match status" value="1"/>
</dbReference>
<evidence type="ECO:0000256" key="2">
    <source>
        <dbReference type="SAM" id="Phobius"/>
    </source>
</evidence>
<dbReference type="PROSITE" id="PS00107">
    <property type="entry name" value="PROTEIN_KINASE_ATP"/>
    <property type="match status" value="1"/>
</dbReference>
<keyword evidence="1" id="KW-0547">Nucleotide-binding</keyword>
<protein>
    <submittedName>
        <fullName evidence="4">GefX protein</fullName>
    </submittedName>
</protein>
<feature type="binding site" evidence="1">
    <location>
        <position position="396"/>
    </location>
    <ligand>
        <name>ATP</name>
        <dbReference type="ChEBI" id="CHEBI:30616"/>
    </ligand>
</feature>
<feature type="domain" description="Protein kinase" evidence="3">
    <location>
        <begin position="369"/>
        <end position="637"/>
    </location>
</feature>
<name>A0A812HWY0_9DINO</name>
<evidence type="ECO:0000259" key="3">
    <source>
        <dbReference type="PROSITE" id="PS50011"/>
    </source>
</evidence>
<keyword evidence="2" id="KW-0472">Membrane</keyword>
<dbReference type="InterPro" id="IPR017441">
    <property type="entry name" value="Protein_kinase_ATP_BS"/>
</dbReference>
<dbReference type="GO" id="GO:0005524">
    <property type="term" value="F:ATP binding"/>
    <property type="evidence" value="ECO:0007669"/>
    <property type="project" value="UniProtKB-UniRule"/>
</dbReference>
<evidence type="ECO:0000256" key="1">
    <source>
        <dbReference type="PROSITE-ProRule" id="PRU10141"/>
    </source>
</evidence>
<dbReference type="EMBL" id="CAJNDS010000119">
    <property type="protein sequence ID" value="CAE6965225.1"/>
    <property type="molecule type" value="Genomic_DNA"/>
</dbReference>
<dbReference type="PANTHER" id="PTHR44329">
    <property type="entry name" value="SERINE/THREONINE-PROTEIN KINASE TNNI3K-RELATED"/>
    <property type="match status" value="1"/>
</dbReference>
<reference evidence="4" key="1">
    <citation type="submission" date="2021-02" db="EMBL/GenBank/DDBJ databases">
        <authorList>
            <person name="Dougan E. K."/>
            <person name="Rhodes N."/>
            <person name="Thang M."/>
            <person name="Chan C."/>
        </authorList>
    </citation>
    <scope>NUCLEOTIDE SEQUENCE</scope>
</reference>
<dbReference type="Gene3D" id="1.10.510.10">
    <property type="entry name" value="Transferase(Phosphotransferase) domain 1"/>
    <property type="match status" value="1"/>
</dbReference>
<dbReference type="InterPro" id="IPR000719">
    <property type="entry name" value="Prot_kinase_dom"/>
</dbReference>
<feature type="transmembrane region" description="Helical" evidence="2">
    <location>
        <begin position="226"/>
        <end position="244"/>
    </location>
</feature>
<dbReference type="Proteomes" id="UP000604046">
    <property type="component" value="Unassembled WGS sequence"/>
</dbReference>
<keyword evidence="2" id="KW-0812">Transmembrane</keyword>
<feature type="transmembrane region" description="Helical" evidence="2">
    <location>
        <begin position="97"/>
        <end position="115"/>
    </location>
</feature>
<keyword evidence="5" id="KW-1185">Reference proteome</keyword>
<accession>A0A812HWY0</accession>
<dbReference type="Gene3D" id="3.30.200.20">
    <property type="entry name" value="Phosphorylase Kinase, domain 1"/>
    <property type="match status" value="1"/>
</dbReference>
<evidence type="ECO:0000313" key="5">
    <source>
        <dbReference type="Proteomes" id="UP000604046"/>
    </source>
</evidence>
<feature type="transmembrane region" description="Helical" evidence="2">
    <location>
        <begin position="194"/>
        <end position="214"/>
    </location>
</feature>
<dbReference type="AlphaFoldDB" id="A0A812HWY0"/>
<sequence length="671" mass="73606">MDLEFTIQGQARRADEDAARNSMRFLPRGRLARVFGSIPVSFRNEEKERIFRQQKKKRLRHVMCRICSVALVAHLLAVLAELPLFDFSSDLTDAARLFLGNLSIVALTSACGLVCNVPEVLVPWLFVIGVIGILLTSRSRAAFLTGESLEVAFSNIATVNPVAYCSLLSDAVVIGNLACLIVVYFVVLPVRAIVGSWLVVAIPLLYLGFTLFMIEKDGSMARTLSLMLRLIICCTVGLIGRCYIEMGERLAFYRVQKVEEDLTQEKILRFAAEHESEHGPFAAKTNEHQMLAGRPAGAASAASGGVISADSASAGASMVSAAASVVSRPLSSIIFTPSETRDVPVELQLSAMKAVAAEEKWLITWSDVMFHSNLIGKGGYAMVVEGKYAGARVAVKMPSKEQLSTSKEVADFFGKELRVLRHLRHPFIVNFYGACIEENKQLVVLIEEFIDGASLHDSVLYDKGEPLTEDSKWHILSCVCHALAYLHEQGPSILHGDLSAKNIMLRARSLEPVLIDFGMSVLKKSRSKIQGGSPRWMAPELLSALDEGGLRPDCSVDMFAFGRVCFFVSTGRLPLQEFTVDDLMAATKAGTFPAMQWPSDEESELAAFCKADLCPLCVATDPTDRCTAAEARNLLQLQRPKSQFDAITAVEKALEDPRGVLAKQEKKKWHL</sequence>
<feature type="transmembrane region" description="Helical" evidence="2">
    <location>
        <begin position="62"/>
        <end position="85"/>
    </location>
</feature>
<keyword evidence="1" id="KW-0067">ATP-binding</keyword>
<dbReference type="PANTHER" id="PTHR44329:SF214">
    <property type="entry name" value="PROTEIN KINASE DOMAIN-CONTAINING PROTEIN"/>
    <property type="match status" value="1"/>
</dbReference>
<dbReference type="PROSITE" id="PS50011">
    <property type="entry name" value="PROTEIN_KINASE_DOM"/>
    <property type="match status" value="1"/>
</dbReference>
<dbReference type="GO" id="GO:0004674">
    <property type="term" value="F:protein serine/threonine kinase activity"/>
    <property type="evidence" value="ECO:0007669"/>
    <property type="project" value="TreeGrafter"/>
</dbReference>
<feature type="transmembrane region" description="Helical" evidence="2">
    <location>
        <begin position="161"/>
        <end position="187"/>
    </location>
</feature>
<organism evidence="4 5">
    <name type="scientific">Symbiodinium natans</name>
    <dbReference type="NCBI Taxonomy" id="878477"/>
    <lineage>
        <taxon>Eukaryota</taxon>
        <taxon>Sar</taxon>
        <taxon>Alveolata</taxon>
        <taxon>Dinophyceae</taxon>
        <taxon>Suessiales</taxon>
        <taxon>Symbiodiniaceae</taxon>
        <taxon>Symbiodinium</taxon>
    </lineage>
</organism>
<comment type="caution">
    <text evidence="4">The sequence shown here is derived from an EMBL/GenBank/DDBJ whole genome shotgun (WGS) entry which is preliminary data.</text>
</comment>
<dbReference type="PROSITE" id="PS00109">
    <property type="entry name" value="PROTEIN_KINASE_TYR"/>
    <property type="match status" value="1"/>
</dbReference>